<dbReference type="RefSeq" id="WP_359270893.1">
    <property type="nucleotide sequence ID" value="NZ_JBEZNA010000016.1"/>
</dbReference>
<evidence type="ECO:0000313" key="3">
    <source>
        <dbReference type="Proteomes" id="UP001551584"/>
    </source>
</evidence>
<protein>
    <submittedName>
        <fullName evidence="2">Uncharacterized protein</fullName>
    </submittedName>
</protein>
<evidence type="ECO:0000256" key="1">
    <source>
        <dbReference type="SAM" id="Phobius"/>
    </source>
</evidence>
<keyword evidence="1" id="KW-0812">Transmembrane</keyword>
<keyword evidence="1" id="KW-1133">Transmembrane helix</keyword>
<keyword evidence="1" id="KW-0472">Membrane</keyword>
<dbReference type="EMBL" id="JBEZNA010000016">
    <property type="protein sequence ID" value="MEU9577573.1"/>
    <property type="molecule type" value="Genomic_DNA"/>
</dbReference>
<keyword evidence="3" id="KW-1185">Reference proteome</keyword>
<accession>A0ABV3EMZ8</accession>
<comment type="caution">
    <text evidence="2">The sequence shown here is derived from an EMBL/GenBank/DDBJ whole genome shotgun (WGS) entry which is preliminary data.</text>
</comment>
<sequence>MTNQQITTGTSDQSDYEATLEVVSTAVAETYYAQQVQAVSSARGRAQAAQSTVTLFAGGLMAALSVATLTDRAWWTQATAILAVAAWLVAAWCYLWAVASPIKEPSTQSRTEDRQVLVNRVLDKVEKEAEKVDMRQAWGNRAAAVAVTLSLATFAMTIITDPVRKTALGAVVVDSSYRSVLKELCGPAADWSRPVSGYINEESLKGQFVEIRLGRGTCTGSQDTLQIPRGKVNGLRWQKND</sequence>
<feature type="transmembrane region" description="Helical" evidence="1">
    <location>
        <begin position="52"/>
        <end position="69"/>
    </location>
</feature>
<reference evidence="2 3" key="1">
    <citation type="submission" date="2024-06" db="EMBL/GenBank/DDBJ databases">
        <title>The Natural Products Discovery Center: Release of the First 8490 Sequenced Strains for Exploring Actinobacteria Biosynthetic Diversity.</title>
        <authorList>
            <person name="Kalkreuter E."/>
            <person name="Kautsar S.A."/>
            <person name="Yang D."/>
            <person name="Bader C.D."/>
            <person name="Teijaro C.N."/>
            <person name="Fluegel L."/>
            <person name="Davis C.M."/>
            <person name="Simpson J.R."/>
            <person name="Lauterbach L."/>
            <person name="Steele A.D."/>
            <person name="Gui C."/>
            <person name="Meng S."/>
            <person name="Li G."/>
            <person name="Viehrig K."/>
            <person name="Ye F."/>
            <person name="Su P."/>
            <person name="Kiefer A.F."/>
            <person name="Nichols A."/>
            <person name="Cepeda A.J."/>
            <person name="Yan W."/>
            <person name="Fan B."/>
            <person name="Jiang Y."/>
            <person name="Adhikari A."/>
            <person name="Zheng C.-J."/>
            <person name="Schuster L."/>
            <person name="Cowan T.M."/>
            <person name="Smanski M.J."/>
            <person name="Chevrette M.G."/>
            <person name="De Carvalho L.P.S."/>
            <person name="Shen B."/>
        </authorList>
    </citation>
    <scope>NUCLEOTIDE SEQUENCE [LARGE SCALE GENOMIC DNA]</scope>
    <source>
        <strain evidence="2 3">NPDC048117</strain>
    </source>
</reference>
<dbReference type="InterPro" id="IPR036259">
    <property type="entry name" value="MFS_trans_sf"/>
</dbReference>
<dbReference type="SUPFAM" id="SSF103473">
    <property type="entry name" value="MFS general substrate transporter"/>
    <property type="match status" value="1"/>
</dbReference>
<evidence type="ECO:0000313" key="2">
    <source>
        <dbReference type="EMBL" id="MEU9577573.1"/>
    </source>
</evidence>
<name>A0ABV3EMZ8_9ACTN</name>
<dbReference type="Proteomes" id="UP001551584">
    <property type="component" value="Unassembled WGS sequence"/>
</dbReference>
<feature type="transmembrane region" description="Helical" evidence="1">
    <location>
        <begin position="75"/>
        <end position="97"/>
    </location>
</feature>
<organism evidence="2 3">
    <name type="scientific">Streptomyces chilikensis</name>
    <dbReference type="NCBI Taxonomy" id="1194079"/>
    <lineage>
        <taxon>Bacteria</taxon>
        <taxon>Bacillati</taxon>
        <taxon>Actinomycetota</taxon>
        <taxon>Actinomycetes</taxon>
        <taxon>Kitasatosporales</taxon>
        <taxon>Streptomycetaceae</taxon>
        <taxon>Streptomyces</taxon>
    </lineage>
</organism>
<proteinExistence type="predicted"/>
<gene>
    <name evidence="2" type="ORF">AB0D95_09955</name>
</gene>